<evidence type="ECO:0000256" key="1">
    <source>
        <dbReference type="SAM" id="SignalP"/>
    </source>
</evidence>
<dbReference type="Pfam" id="PF13628">
    <property type="entry name" value="DUF4142"/>
    <property type="match status" value="1"/>
</dbReference>
<dbReference type="InterPro" id="IPR025419">
    <property type="entry name" value="DUF4142"/>
</dbReference>
<sequence>MKTTHLLLLLPAMILSLGACQNGDRNHRDQAATTVADSTSDTTQRAQMYTSDVDLNGNEKAFILSVSDNALLEAEAGALIVQKTKNQAISGLAKQLIKGYTKAGKDLTTIAKGKGLDVQTVLSQDHQAEVTSLKALSGLALDKAYISLVIRIHSHDEDLFGKAAIFKNKDLKIFALNFLPEIQKFHKTATDVAIKMNLSNKGNGNDLQ</sequence>
<organism evidence="3 4">
    <name type="scientific">Pedobacter hartonius</name>
    <dbReference type="NCBI Taxonomy" id="425514"/>
    <lineage>
        <taxon>Bacteria</taxon>
        <taxon>Pseudomonadati</taxon>
        <taxon>Bacteroidota</taxon>
        <taxon>Sphingobacteriia</taxon>
        <taxon>Sphingobacteriales</taxon>
        <taxon>Sphingobacteriaceae</taxon>
        <taxon>Pedobacter</taxon>
    </lineage>
</organism>
<keyword evidence="4" id="KW-1185">Reference proteome</keyword>
<feature type="signal peptide" evidence="1">
    <location>
        <begin position="1"/>
        <end position="21"/>
    </location>
</feature>
<evidence type="ECO:0000259" key="2">
    <source>
        <dbReference type="Pfam" id="PF13628"/>
    </source>
</evidence>
<protein>
    <submittedName>
        <fullName evidence="3">Predicted outer membrane protein</fullName>
    </submittedName>
</protein>
<dbReference type="EMBL" id="FNRA01000004">
    <property type="protein sequence ID" value="SEA69280.1"/>
    <property type="molecule type" value="Genomic_DNA"/>
</dbReference>
<keyword evidence="1" id="KW-0732">Signal</keyword>
<dbReference type="RefSeq" id="WP_090556492.1">
    <property type="nucleotide sequence ID" value="NZ_FNRA01000004.1"/>
</dbReference>
<feature type="domain" description="DUF4142" evidence="2">
    <location>
        <begin position="59"/>
        <end position="191"/>
    </location>
</feature>
<feature type="chain" id="PRO_5011708162" evidence="1">
    <location>
        <begin position="22"/>
        <end position="208"/>
    </location>
</feature>
<evidence type="ECO:0000313" key="3">
    <source>
        <dbReference type="EMBL" id="SEA69280.1"/>
    </source>
</evidence>
<name>A0A1H4D9Z9_9SPHI</name>
<dbReference type="OrthoDB" id="883203at2"/>
<dbReference type="InterPro" id="IPR012347">
    <property type="entry name" value="Ferritin-like"/>
</dbReference>
<dbReference type="Proteomes" id="UP000198850">
    <property type="component" value="Unassembled WGS sequence"/>
</dbReference>
<dbReference type="AlphaFoldDB" id="A0A1H4D9Z9"/>
<evidence type="ECO:0000313" key="4">
    <source>
        <dbReference type="Proteomes" id="UP000198850"/>
    </source>
</evidence>
<dbReference type="PROSITE" id="PS51257">
    <property type="entry name" value="PROKAR_LIPOPROTEIN"/>
    <property type="match status" value="1"/>
</dbReference>
<gene>
    <name evidence="3" type="ORF">SAMN05443550_104379</name>
</gene>
<dbReference type="STRING" id="425514.SAMN05443550_104379"/>
<dbReference type="Gene3D" id="1.20.1260.10">
    <property type="match status" value="1"/>
</dbReference>
<accession>A0A1H4D9Z9</accession>
<reference evidence="3 4" key="1">
    <citation type="submission" date="2016-10" db="EMBL/GenBank/DDBJ databases">
        <authorList>
            <person name="de Groot N.N."/>
        </authorList>
    </citation>
    <scope>NUCLEOTIDE SEQUENCE [LARGE SCALE GENOMIC DNA]</scope>
    <source>
        <strain evidence="3 4">DSM 19033</strain>
    </source>
</reference>
<proteinExistence type="predicted"/>